<feature type="domain" description="Glycoside hydrolase family 38 central" evidence="12">
    <location>
        <begin position="583"/>
        <end position="673"/>
    </location>
</feature>
<dbReference type="EMBL" id="JBICBT010000313">
    <property type="protein sequence ID" value="KAL3117667.1"/>
    <property type="molecule type" value="Genomic_DNA"/>
</dbReference>
<comment type="function">
    <text evidence="7">Catalyzes the first committed step in the biosynthesis of complex N-glycans. It controls conversion of high mannose to complex N-glycans; the final hydrolytic step in the N-glycan maturation pathway.</text>
</comment>
<protein>
    <recommendedName>
        <fullName evidence="9">Alpha-mannosidase</fullName>
        <ecNumber evidence="9">3.2.1.-</ecNumber>
    </recommendedName>
</protein>
<keyword evidence="2 9" id="KW-0479">Metal-binding</keyword>
<dbReference type="SUPFAM" id="SSF74650">
    <property type="entry name" value="Galactose mutarotase-like"/>
    <property type="match status" value="1"/>
</dbReference>
<dbReference type="InterPro" id="IPR015341">
    <property type="entry name" value="Glyco_hydro_38_cen"/>
</dbReference>
<evidence type="ECO:0000256" key="6">
    <source>
        <dbReference type="ARBA" id="ARBA00023295"/>
    </source>
</evidence>
<dbReference type="FunFam" id="3.20.110.10:FF:000003">
    <property type="entry name" value="Alpha-mannosidase"/>
    <property type="match status" value="1"/>
</dbReference>
<keyword evidence="11" id="KW-0472">Membrane</keyword>
<proteinExistence type="inferred from homology"/>
<evidence type="ECO:0000256" key="9">
    <source>
        <dbReference type="RuleBase" id="RU361199"/>
    </source>
</evidence>
<comment type="caution">
    <text evidence="13">The sequence shown here is derived from an EMBL/GenBank/DDBJ whole genome shotgun (WGS) entry which is preliminary data.</text>
</comment>
<dbReference type="GO" id="GO:0046872">
    <property type="term" value="F:metal ion binding"/>
    <property type="evidence" value="ECO:0007669"/>
    <property type="project" value="UniProtKB-KW"/>
</dbReference>
<evidence type="ECO:0000256" key="7">
    <source>
        <dbReference type="ARBA" id="ARBA00059516"/>
    </source>
</evidence>
<keyword evidence="5" id="KW-1015">Disulfide bond</keyword>
<evidence type="ECO:0000256" key="2">
    <source>
        <dbReference type="ARBA" id="ARBA00022723"/>
    </source>
</evidence>
<keyword evidence="6 9" id="KW-0326">Glycosidase</keyword>
<evidence type="ECO:0000256" key="3">
    <source>
        <dbReference type="ARBA" id="ARBA00022801"/>
    </source>
</evidence>
<dbReference type="Gene3D" id="1.20.1270.50">
    <property type="entry name" value="Glycoside hydrolase family 38, central domain"/>
    <property type="match status" value="1"/>
</dbReference>
<dbReference type="PANTHER" id="PTHR11607:SF3">
    <property type="entry name" value="LYSOSOMAL ALPHA-MANNOSIDASE"/>
    <property type="match status" value="1"/>
</dbReference>
<dbReference type="InterPro" id="IPR011013">
    <property type="entry name" value="Gal_mutarotase_sf_dom"/>
</dbReference>
<dbReference type="InterPro" id="IPR000602">
    <property type="entry name" value="Glyco_hydro_38_N"/>
</dbReference>
<evidence type="ECO:0000259" key="12">
    <source>
        <dbReference type="SMART" id="SM00872"/>
    </source>
</evidence>
<evidence type="ECO:0000256" key="5">
    <source>
        <dbReference type="ARBA" id="ARBA00023157"/>
    </source>
</evidence>
<dbReference type="Pfam" id="PF07748">
    <property type="entry name" value="Glyco_hydro_38C"/>
    <property type="match status" value="1"/>
</dbReference>
<dbReference type="InterPro" id="IPR011682">
    <property type="entry name" value="Glyco_hydro_38_C"/>
</dbReference>
<evidence type="ECO:0000313" key="13">
    <source>
        <dbReference type="EMBL" id="KAL3117667.1"/>
    </source>
</evidence>
<evidence type="ECO:0000256" key="1">
    <source>
        <dbReference type="ARBA" id="ARBA00009792"/>
    </source>
</evidence>
<reference evidence="13 14" key="1">
    <citation type="submission" date="2024-10" db="EMBL/GenBank/DDBJ databases">
        <authorList>
            <person name="Kim D."/>
        </authorList>
    </citation>
    <scope>NUCLEOTIDE SEQUENCE [LARGE SCALE GENOMIC DNA]</scope>
    <source>
        <strain evidence="13">BH-2024</strain>
    </source>
</reference>
<evidence type="ECO:0000256" key="10">
    <source>
        <dbReference type="SAM" id="MobiDB-lite"/>
    </source>
</evidence>
<keyword evidence="14" id="KW-1185">Reference proteome</keyword>
<accession>A0ABD2LQZ6</accession>
<dbReference type="PANTHER" id="PTHR11607">
    <property type="entry name" value="ALPHA-MANNOSIDASE"/>
    <property type="match status" value="1"/>
</dbReference>
<feature type="transmembrane region" description="Helical" evidence="11">
    <location>
        <begin position="16"/>
        <end position="37"/>
    </location>
</feature>
<comment type="similarity">
    <text evidence="1 9">Belongs to the glycosyl hydrolase 38 family.</text>
</comment>
<dbReference type="Gene3D" id="2.70.98.30">
    <property type="entry name" value="Golgi alpha-mannosidase II, domain 4"/>
    <property type="match status" value="1"/>
</dbReference>
<dbReference type="Pfam" id="PF09261">
    <property type="entry name" value="Alpha-mann_mid"/>
    <property type="match status" value="1"/>
</dbReference>
<dbReference type="Gene3D" id="3.20.110.10">
    <property type="entry name" value="Glycoside hydrolase 38, N terminal domain"/>
    <property type="match status" value="1"/>
</dbReference>
<dbReference type="FunFam" id="1.20.1270.50:FF:000001">
    <property type="entry name" value="Alpha-mannosidase"/>
    <property type="match status" value="1"/>
</dbReference>
<name>A0ABD2LQZ6_9BILA</name>
<comment type="cofactor">
    <cofactor evidence="9">
        <name>Zn(2+)</name>
        <dbReference type="ChEBI" id="CHEBI:29105"/>
    </cofactor>
    <text evidence="9">Binds 1 zinc ion per subunit.</text>
</comment>
<dbReference type="InterPro" id="IPR027291">
    <property type="entry name" value="Glyco_hydro_38_N_sf"/>
</dbReference>
<dbReference type="InterPro" id="IPR037094">
    <property type="entry name" value="Glyco_hydro_38_cen_sf"/>
</dbReference>
<evidence type="ECO:0000256" key="8">
    <source>
        <dbReference type="ARBA" id="ARBA00093232"/>
    </source>
</evidence>
<keyword evidence="11" id="KW-0812">Transmembrane</keyword>
<gene>
    <name evidence="13" type="ORF">niasHT_004332</name>
</gene>
<dbReference type="Pfam" id="PF01074">
    <property type="entry name" value="Glyco_hydro_38N"/>
    <property type="match status" value="1"/>
</dbReference>
<dbReference type="SUPFAM" id="SSF88713">
    <property type="entry name" value="Glycoside hydrolase/deacetylase"/>
    <property type="match status" value="1"/>
</dbReference>
<dbReference type="InterPro" id="IPR050843">
    <property type="entry name" value="Glycosyl_Hydrlase_38"/>
</dbReference>
<dbReference type="AlphaFoldDB" id="A0ABD2LQZ6"/>
<dbReference type="EC" id="3.2.1.-" evidence="9"/>
<keyword evidence="4 9" id="KW-0862">Zinc</keyword>
<evidence type="ECO:0000313" key="14">
    <source>
        <dbReference type="Proteomes" id="UP001620626"/>
    </source>
</evidence>
<comment type="catalytic activity">
    <reaction evidence="8">
        <text>N(4)-{beta-D-GlcNAc-(1-&gt;2)-alpha-D-Man-(1-&gt;3)-[alpha-D-Man-(1-&gt;3)-[alpha-D-Man-(1-&gt;6)]-alpha-D-Man-(1-&gt;6)]-beta-D-Man-(1-&gt;4)-beta-D-GlcNAc-(1-&gt;4)-beta-D-GlcNAc}-L-asparaginyl-[protein] + 2 H2O = 2 alpha-D-mannopyranose + an N(4)-{beta-D-GlcNAc-(1-&gt;2)-alpha-D-Man-(1-&gt;3)-[alpha-D-Man-(1-&gt;6)]-beta-D-Man-(1-&gt;4)-beta-D-GlcNAc-(1-&gt;4)-beta-D-GlcNAc}-L-asparaginyl-[protein]</text>
        <dbReference type="Rhea" id="RHEA:56052"/>
        <dbReference type="Rhea" id="RHEA-COMP:14368"/>
        <dbReference type="Rhea" id="RHEA-COMP:14369"/>
        <dbReference type="ChEBI" id="CHEBI:15377"/>
        <dbReference type="ChEBI" id="CHEBI:28729"/>
        <dbReference type="ChEBI" id="CHEBI:60615"/>
        <dbReference type="ChEBI" id="CHEBI:60625"/>
        <dbReference type="EC" id="3.2.1.114"/>
    </reaction>
</comment>
<dbReference type="InterPro" id="IPR028995">
    <property type="entry name" value="Glyco_hydro_57/38_cen_sf"/>
</dbReference>
<evidence type="ECO:0000256" key="11">
    <source>
        <dbReference type="SAM" id="Phobius"/>
    </source>
</evidence>
<dbReference type="GO" id="GO:0004572">
    <property type="term" value="F:mannosyl-oligosaccharide 1,3-1,6-alpha-mannosidase activity"/>
    <property type="evidence" value="ECO:0007669"/>
    <property type="project" value="UniProtKB-EC"/>
</dbReference>
<dbReference type="SMART" id="SM00872">
    <property type="entry name" value="Alpha-mann_mid"/>
    <property type="match status" value="1"/>
</dbReference>
<feature type="region of interest" description="Disordered" evidence="10">
    <location>
        <begin position="91"/>
        <end position="138"/>
    </location>
</feature>
<sequence length="1265" mass="142899">MILLRRGMALFSRGNVWAVALALGTFMLISMMLYLSVESNARRRTALYGDDDGGKFEERQNAVRRRIETLKSEVVENRKLLEELGKKLEGIGDNAMNGEERRNGGQNPDRNLNRGQKEEAEEIEGGERSVLRKPLQQQQIQQGRLDTFRAQICAPKDVAMTHNATTDVQMLSLYDILPFDNPDGGVWKQGWPITYDPEKIRTEKRLEVVVIPHSHNDPGWLKTFEGYFEDQTRHILDGMVKHLADKSDLKFIYAEMSFFELWWSQQTAEVKKRVAKFLEEGQLEIVTGGWVMTDEANAHFFATVTELLEGHEFLQNQLGYTPRHHWSIDPFGLSPTLSYVLNRANLTHMAIQRVHYSVKKHLARHKQLEFVWRQLFSTGVGGQSGDTQRQTHSDDIVAHMFPFYSYDAPHSCGPDPKVCCQFDFRRLGHGPISCPWGVNPVPITADNVAERAQLLADQYRKKAQLYGHNTLLVPLGDDFRFDEDSEWTDQYANYKLLFEFMNAKKEWNINARFGTLGDYFDALERRLVEKQADDVRREGILRHSVKKPQNRALSAGSPSSAASLSLLPLLSGDFFTYADRDDHYWSGFFTSRPFYKHMDRTLQHLLRAADIFYTMARWESKGKSEKREEDGGDFDLLFDPLVRARRALSLFQHHDGVTGTARTNVMTDYGEKMLQALEDSKRILAKSVQRLLAIPKLHLRVDEAHFVDRLPQKVVLEANTALAIANPMGHGRREVICVHVDSVERRIESQGERGGSQTDTVPQQIGPVLFVDLRGHLAHFHDKFELCFVAELPPFAMAHFRLVESSSQLGDGAQKVTIRQSKNSAFESIVFDSEPIKSDEQTVTLRNSHLAASFDASSGLLMSMRQAENAEIGVEVSFVRYGARTHDPNRAPKDLSGDSRSGAYLFLPDGPAKPLSADGNNFLVVSGPVRQYVHVKGPVEVGIRHQIALDIDARHLAILNNVNLATESAADRGDRAQHGTNIELAMRLRVPSMRQDNFFTDLNGFQMIRRRRQPQLPLQAHFYPMPGAAFVEDADIRLSLLGRQALGVANLEKGEMQVMLDRRLAQDDDRGLGQGVEDNLLTESRFHLLLEHFDRFSSPPPLSSQEGTIAFHSLAAHHSSLRLHYPPISLAGQMDDPKVFKTRRPFGSVLRHSFPCNFHPVTLRTLSHPTVYSPNTSSTRPRDEAALILHRFGIECRLGTPLGESNCPAGMATAEGIDAFELFDGRPRTVRRSSLTLLYTNGTNIGPGEQIAMEPMELATLRVAF</sequence>
<dbReference type="InterPro" id="IPR013780">
    <property type="entry name" value="Glyco_hydro_b"/>
</dbReference>
<dbReference type="SUPFAM" id="SSF88688">
    <property type="entry name" value="Families 57/38 glycoside transferase middle domain"/>
    <property type="match status" value="1"/>
</dbReference>
<keyword evidence="3 9" id="KW-0378">Hydrolase</keyword>
<dbReference type="CDD" id="cd10809">
    <property type="entry name" value="GH38N_AMII_GMII_SfManIII_like"/>
    <property type="match status" value="1"/>
</dbReference>
<dbReference type="InterPro" id="IPR011330">
    <property type="entry name" value="Glyco_hydro/deAcase_b/a-brl"/>
</dbReference>
<evidence type="ECO:0000256" key="4">
    <source>
        <dbReference type="ARBA" id="ARBA00022833"/>
    </source>
</evidence>
<dbReference type="Gene3D" id="2.60.40.1180">
    <property type="entry name" value="Golgi alpha-mannosidase II"/>
    <property type="match status" value="1"/>
</dbReference>
<organism evidence="13 14">
    <name type="scientific">Heterodera trifolii</name>
    <dbReference type="NCBI Taxonomy" id="157864"/>
    <lineage>
        <taxon>Eukaryota</taxon>
        <taxon>Metazoa</taxon>
        <taxon>Ecdysozoa</taxon>
        <taxon>Nematoda</taxon>
        <taxon>Chromadorea</taxon>
        <taxon>Rhabditida</taxon>
        <taxon>Tylenchina</taxon>
        <taxon>Tylenchomorpha</taxon>
        <taxon>Tylenchoidea</taxon>
        <taxon>Heteroderidae</taxon>
        <taxon>Heteroderinae</taxon>
        <taxon>Heterodera</taxon>
    </lineage>
</organism>
<keyword evidence="11" id="KW-1133">Transmembrane helix</keyword>
<dbReference type="Proteomes" id="UP001620626">
    <property type="component" value="Unassembled WGS sequence"/>
</dbReference>